<evidence type="ECO:0000256" key="1">
    <source>
        <dbReference type="SAM" id="SignalP"/>
    </source>
</evidence>
<proteinExistence type="predicted"/>
<name>Q00060_ABSGL</name>
<dbReference type="EMBL" id="M94861">
    <property type="protein sequence ID" value="AAA32621.1"/>
    <property type="molecule type" value="Genomic_DNA"/>
</dbReference>
<keyword evidence="1" id="KW-0732">Signal</keyword>
<accession>Q00061</accession>
<dbReference type="PIR" id="S33648">
    <property type="entry name" value="S33648"/>
</dbReference>
<protein>
    <submittedName>
        <fullName evidence="2">(+) mating type surface protein</fullName>
    </submittedName>
</protein>
<reference evidence="2" key="2">
    <citation type="submission" date="1992-06" db="EMBL/GenBank/DDBJ databases">
        <title>Complete nucleotide sequence of the pApD9 extrachromosomal DNA element of the zygomycete Absidia glauca 100.48(+).</title>
        <authorList>
            <person name="Haenfler J."/>
            <person name="Woestemeyer J."/>
            <person name="Weigel C.T.O."/>
        </authorList>
    </citation>
    <scope>NUCLEOTIDE SEQUENCE</scope>
    <source>
        <strain evidence="2">CBS100.48</strain>
        <tissue evidence="2">Mycelium</tissue>
    </source>
</reference>
<accession>Q00060</accession>
<feature type="chain" id="PRO_5004161972" evidence="1">
    <location>
        <begin position="18"/>
        <end position="94"/>
    </location>
</feature>
<reference evidence="2" key="1">
    <citation type="journal article" date="1992" name="Curr. Genet.">
        <title>Circular extrachromosomal DNA codes for a surface protein in the (+) mating type of the zygomycete Absidia glauca.</title>
        <authorList>
            <person name="Hanfler J."/>
            <person name="Teepe H."/>
            <person name="Weigel C."/>
            <person name="Kruft V."/>
            <person name="Lurz R."/>
            <person name="Wostemeyer J."/>
        </authorList>
    </citation>
    <scope>NUCLEOTIDE SEQUENCE</scope>
    <source>
        <strain evidence="2">CBS100.48</strain>
        <tissue evidence="2">Mycelium</tissue>
    </source>
</reference>
<dbReference type="AlphaFoldDB" id="Q00060"/>
<feature type="signal peptide" evidence="1">
    <location>
        <begin position="1"/>
        <end position="17"/>
    </location>
</feature>
<sequence length="94" mass="10493">MKFYVFLIMIGLTLISARIVERTSHDNSCTGGCYKSGTQCVETNQKGAGEKTTDTCYHTLSGTHYGCLINKECVCYELTKKTIKSKQGRGYCFK</sequence>
<organism evidence="2">
    <name type="scientific">Absidia glauca</name>
    <name type="common">Pin mould</name>
    <dbReference type="NCBI Taxonomy" id="4829"/>
    <lineage>
        <taxon>Eukaryota</taxon>
        <taxon>Fungi</taxon>
        <taxon>Fungi incertae sedis</taxon>
        <taxon>Mucoromycota</taxon>
        <taxon>Mucoromycotina</taxon>
        <taxon>Mucoromycetes</taxon>
        <taxon>Mucorales</taxon>
        <taxon>Cunninghamellaceae</taxon>
        <taxon>Absidia</taxon>
    </lineage>
</organism>
<evidence type="ECO:0000313" key="2">
    <source>
        <dbReference type="EMBL" id="AAA32621.1"/>
    </source>
</evidence>